<feature type="signal peptide" evidence="2">
    <location>
        <begin position="1"/>
        <end position="21"/>
    </location>
</feature>
<name>A0ABP7DHB1_9SPHN</name>
<comment type="caution">
    <text evidence="3">The sequence shown here is derived from an EMBL/GenBank/DDBJ whole genome shotgun (WGS) entry which is preliminary data.</text>
</comment>
<sequence length="292" mass="31662">MNRYVMAAGLLAALQAAPVVAEQKMIPDLCEYATSELPNACARTQSFVTFPERSSQDSSGNFATASTSAYNVFEGKLYSADAFAKASVSRGQLGVAVSGNDRASSQASATIRDVITFNAADYDFAYFEIAIHGVAFSGQAGRVDLGYDISFESERYLSLFKTQYYISSKDSESEESLWSNHDFDINGERISDDMYLIQGAIRLMPGSSTFNFSSTMASFVNGPGYGAFGNTASLSFKLPEGVSLTSQSGLFLSEVGTIPEPTTWLMFILGFGFIAAVIRLNRCDRRIAHRSL</sequence>
<dbReference type="Proteomes" id="UP001500523">
    <property type="component" value="Unassembled WGS sequence"/>
</dbReference>
<evidence type="ECO:0008006" key="5">
    <source>
        <dbReference type="Google" id="ProtNLM"/>
    </source>
</evidence>
<protein>
    <recommendedName>
        <fullName evidence="5">PEP-CTERM protein-sorting domain-containing protein</fullName>
    </recommendedName>
</protein>
<keyword evidence="2" id="KW-0732">Signal</keyword>
<gene>
    <name evidence="3" type="ORF">GCM10022268_11170</name>
</gene>
<dbReference type="InterPro" id="IPR013424">
    <property type="entry name" value="Ice-binding_C"/>
</dbReference>
<keyword evidence="4" id="KW-1185">Reference proteome</keyword>
<dbReference type="NCBIfam" id="TIGR02595">
    <property type="entry name" value="PEP_CTERM"/>
    <property type="match status" value="1"/>
</dbReference>
<reference evidence="4" key="1">
    <citation type="journal article" date="2019" name="Int. J. Syst. Evol. Microbiol.">
        <title>The Global Catalogue of Microorganisms (GCM) 10K type strain sequencing project: providing services to taxonomists for standard genome sequencing and annotation.</title>
        <authorList>
            <consortium name="The Broad Institute Genomics Platform"/>
            <consortium name="The Broad Institute Genome Sequencing Center for Infectious Disease"/>
            <person name="Wu L."/>
            <person name="Ma J."/>
        </authorList>
    </citation>
    <scope>NUCLEOTIDE SEQUENCE [LARGE SCALE GENOMIC DNA]</scope>
    <source>
        <strain evidence="4">JCM 17498</strain>
    </source>
</reference>
<evidence type="ECO:0000313" key="4">
    <source>
        <dbReference type="Proteomes" id="UP001500523"/>
    </source>
</evidence>
<dbReference type="RefSeq" id="WP_344692385.1">
    <property type="nucleotide sequence ID" value="NZ_BAABBF010000002.1"/>
</dbReference>
<keyword evidence="1" id="KW-1133">Transmembrane helix</keyword>
<feature type="chain" id="PRO_5045869153" description="PEP-CTERM protein-sorting domain-containing protein" evidence="2">
    <location>
        <begin position="22"/>
        <end position="292"/>
    </location>
</feature>
<evidence type="ECO:0000256" key="1">
    <source>
        <dbReference type="SAM" id="Phobius"/>
    </source>
</evidence>
<keyword evidence="1" id="KW-0472">Membrane</keyword>
<organism evidence="3 4">
    <name type="scientific">Sphingomonas cynarae</name>
    <dbReference type="NCBI Taxonomy" id="930197"/>
    <lineage>
        <taxon>Bacteria</taxon>
        <taxon>Pseudomonadati</taxon>
        <taxon>Pseudomonadota</taxon>
        <taxon>Alphaproteobacteria</taxon>
        <taxon>Sphingomonadales</taxon>
        <taxon>Sphingomonadaceae</taxon>
        <taxon>Sphingomonas</taxon>
    </lineage>
</organism>
<accession>A0ABP7DHB1</accession>
<keyword evidence="1" id="KW-0812">Transmembrane</keyword>
<dbReference type="EMBL" id="BAABBF010000002">
    <property type="protein sequence ID" value="GAA3703279.1"/>
    <property type="molecule type" value="Genomic_DNA"/>
</dbReference>
<feature type="transmembrane region" description="Helical" evidence="1">
    <location>
        <begin position="263"/>
        <end position="280"/>
    </location>
</feature>
<evidence type="ECO:0000256" key="2">
    <source>
        <dbReference type="SAM" id="SignalP"/>
    </source>
</evidence>
<proteinExistence type="predicted"/>
<evidence type="ECO:0000313" key="3">
    <source>
        <dbReference type="EMBL" id="GAA3703279.1"/>
    </source>
</evidence>